<evidence type="ECO:0000313" key="1">
    <source>
        <dbReference type="EMBL" id="KAK6178189.1"/>
    </source>
</evidence>
<proteinExistence type="predicted"/>
<reference evidence="1 2" key="1">
    <citation type="submission" date="2024-01" db="EMBL/GenBank/DDBJ databases">
        <title>The genome of the rayed Mediterranean limpet Patella caerulea (Linnaeus, 1758).</title>
        <authorList>
            <person name="Anh-Thu Weber A."/>
            <person name="Halstead-Nussloch G."/>
        </authorList>
    </citation>
    <scope>NUCLEOTIDE SEQUENCE [LARGE SCALE GENOMIC DNA]</scope>
    <source>
        <strain evidence="1">AATW-2023a</strain>
        <tissue evidence="1">Whole specimen</tissue>
    </source>
</reference>
<dbReference type="AlphaFoldDB" id="A0AAN8JNL8"/>
<protein>
    <submittedName>
        <fullName evidence="1">Uncharacterized protein</fullName>
    </submittedName>
</protein>
<dbReference type="SUPFAM" id="SSF56672">
    <property type="entry name" value="DNA/RNA polymerases"/>
    <property type="match status" value="1"/>
</dbReference>
<comment type="caution">
    <text evidence="1">The sequence shown here is derived from an EMBL/GenBank/DDBJ whole genome shotgun (WGS) entry which is preliminary data.</text>
</comment>
<dbReference type="EMBL" id="JAZGQO010000009">
    <property type="protein sequence ID" value="KAK6178189.1"/>
    <property type="molecule type" value="Genomic_DNA"/>
</dbReference>
<organism evidence="1 2">
    <name type="scientific">Patella caerulea</name>
    <name type="common">Rayed Mediterranean limpet</name>
    <dbReference type="NCBI Taxonomy" id="87958"/>
    <lineage>
        <taxon>Eukaryota</taxon>
        <taxon>Metazoa</taxon>
        <taxon>Spiralia</taxon>
        <taxon>Lophotrochozoa</taxon>
        <taxon>Mollusca</taxon>
        <taxon>Gastropoda</taxon>
        <taxon>Patellogastropoda</taxon>
        <taxon>Patelloidea</taxon>
        <taxon>Patellidae</taxon>
        <taxon>Patella</taxon>
    </lineage>
</organism>
<dbReference type="PANTHER" id="PTHR47331">
    <property type="entry name" value="PHD-TYPE DOMAIN-CONTAINING PROTEIN"/>
    <property type="match status" value="1"/>
</dbReference>
<evidence type="ECO:0000313" key="2">
    <source>
        <dbReference type="Proteomes" id="UP001347796"/>
    </source>
</evidence>
<dbReference type="Proteomes" id="UP001347796">
    <property type="component" value="Unassembled WGS sequence"/>
</dbReference>
<dbReference type="PANTHER" id="PTHR47331:SF1">
    <property type="entry name" value="GAG-LIKE PROTEIN"/>
    <property type="match status" value="1"/>
</dbReference>
<gene>
    <name evidence="1" type="ORF">SNE40_012999</name>
</gene>
<keyword evidence="2" id="KW-1185">Reference proteome</keyword>
<sequence>MFYEVKLPEQQQDYLRFYWWPDADLNTDPEIYKMTVHIFGAVSSPSCSNYALKRTAYDNQDKFSEVAVNTVLKDFYVDDCLKSVKTEFEAINLCRELRQLLSKGGFNLLKWISNSRELLNSLPVTE</sequence>
<accession>A0AAN8JNL8</accession>
<name>A0AAN8JNL8_PATCE</name>
<dbReference type="InterPro" id="IPR043502">
    <property type="entry name" value="DNA/RNA_pol_sf"/>
</dbReference>